<dbReference type="AlphaFoldDB" id="A0A9N7UQ48"/>
<sequence>VGVLRNGVWSGTRRREPPRALETQDVCVRVDRPGPVMEPELNCSSHCDSPLCFIHAGVNRQEGLDILQRLCSLSTTKLHKIQLF</sequence>
<protein>
    <submittedName>
        <fullName evidence="1">Uncharacterized protein</fullName>
    </submittedName>
</protein>
<dbReference type="Proteomes" id="UP001153269">
    <property type="component" value="Unassembled WGS sequence"/>
</dbReference>
<keyword evidence="2" id="KW-1185">Reference proteome</keyword>
<evidence type="ECO:0000313" key="1">
    <source>
        <dbReference type="EMBL" id="CAB1434201.1"/>
    </source>
</evidence>
<dbReference type="EMBL" id="CADEAL010001643">
    <property type="protein sequence ID" value="CAB1434201.1"/>
    <property type="molecule type" value="Genomic_DNA"/>
</dbReference>
<reference evidence="1" key="1">
    <citation type="submission" date="2020-03" db="EMBL/GenBank/DDBJ databases">
        <authorList>
            <person name="Weist P."/>
        </authorList>
    </citation>
    <scope>NUCLEOTIDE SEQUENCE</scope>
</reference>
<organism evidence="1 2">
    <name type="scientific">Pleuronectes platessa</name>
    <name type="common">European plaice</name>
    <dbReference type="NCBI Taxonomy" id="8262"/>
    <lineage>
        <taxon>Eukaryota</taxon>
        <taxon>Metazoa</taxon>
        <taxon>Chordata</taxon>
        <taxon>Craniata</taxon>
        <taxon>Vertebrata</taxon>
        <taxon>Euteleostomi</taxon>
        <taxon>Actinopterygii</taxon>
        <taxon>Neopterygii</taxon>
        <taxon>Teleostei</taxon>
        <taxon>Neoteleostei</taxon>
        <taxon>Acanthomorphata</taxon>
        <taxon>Carangaria</taxon>
        <taxon>Pleuronectiformes</taxon>
        <taxon>Pleuronectoidei</taxon>
        <taxon>Pleuronectidae</taxon>
        <taxon>Pleuronectes</taxon>
    </lineage>
</organism>
<name>A0A9N7UQ48_PLEPL</name>
<gene>
    <name evidence="1" type="ORF">PLEPLA_LOCUS22265</name>
</gene>
<evidence type="ECO:0000313" key="2">
    <source>
        <dbReference type="Proteomes" id="UP001153269"/>
    </source>
</evidence>
<comment type="caution">
    <text evidence="1">The sequence shown here is derived from an EMBL/GenBank/DDBJ whole genome shotgun (WGS) entry which is preliminary data.</text>
</comment>
<feature type="non-terminal residue" evidence="1">
    <location>
        <position position="84"/>
    </location>
</feature>
<accession>A0A9N7UQ48</accession>
<proteinExistence type="predicted"/>